<dbReference type="GO" id="GO:0071111">
    <property type="term" value="F:cyclic-guanylate-specific phosphodiesterase activity"/>
    <property type="evidence" value="ECO:0007669"/>
    <property type="project" value="InterPro"/>
</dbReference>
<dbReference type="Proteomes" id="UP000177950">
    <property type="component" value="Unassembled WGS sequence"/>
</dbReference>
<dbReference type="Gene3D" id="3.20.20.450">
    <property type="entry name" value="EAL domain"/>
    <property type="match status" value="1"/>
</dbReference>
<dbReference type="PANTHER" id="PTHR33121">
    <property type="entry name" value="CYCLIC DI-GMP PHOSPHODIESTERASE PDEF"/>
    <property type="match status" value="1"/>
</dbReference>
<dbReference type="SMART" id="SM00052">
    <property type="entry name" value="EAL"/>
    <property type="match status" value="1"/>
</dbReference>
<dbReference type="InterPro" id="IPR050706">
    <property type="entry name" value="Cyclic-di-GMP_PDE-like"/>
</dbReference>
<evidence type="ECO:0000313" key="3">
    <source>
        <dbReference type="Proteomes" id="UP000177950"/>
    </source>
</evidence>
<gene>
    <name evidence="2" type="ORF">A2V58_02805</name>
</gene>
<dbReference type="SUPFAM" id="SSF141868">
    <property type="entry name" value="EAL domain-like"/>
    <property type="match status" value="1"/>
</dbReference>
<accession>A0A1F6UF41</accession>
<dbReference type="InterPro" id="IPR001633">
    <property type="entry name" value="EAL_dom"/>
</dbReference>
<dbReference type="EMBL" id="MFSV01000200">
    <property type="protein sequence ID" value="OGI55941.1"/>
    <property type="molecule type" value="Genomic_DNA"/>
</dbReference>
<dbReference type="CDD" id="cd01948">
    <property type="entry name" value="EAL"/>
    <property type="match status" value="1"/>
</dbReference>
<dbReference type="Pfam" id="PF00563">
    <property type="entry name" value="EAL"/>
    <property type="match status" value="1"/>
</dbReference>
<reference evidence="2 3" key="1">
    <citation type="journal article" date="2016" name="Nat. Commun.">
        <title>Thousands of microbial genomes shed light on interconnected biogeochemical processes in an aquifer system.</title>
        <authorList>
            <person name="Anantharaman K."/>
            <person name="Brown C.T."/>
            <person name="Hug L.A."/>
            <person name="Sharon I."/>
            <person name="Castelle C.J."/>
            <person name="Probst A.J."/>
            <person name="Thomas B.C."/>
            <person name="Singh A."/>
            <person name="Wilkins M.J."/>
            <person name="Karaoz U."/>
            <person name="Brodie E.L."/>
            <person name="Williams K.H."/>
            <person name="Hubbard S.S."/>
            <person name="Banfield J.F."/>
        </authorList>
    </citation>
    <scope>NUCLEOTIDE SEQUENCE [LARGE SCALE GENOMIC DNA]</scope>
</reference>
<proteinExistence type="predicted"/>
<evidence type="ECO:0000259" key="1">
    <source>
        <dbReference type="PROSITE" id="PS50883"/>
    </source>
</evidence>
<dbReference type="PROSITE" id="PS50883">
    <property type="entry name" value="EAL"/>
    <property type="match status" value="1"/>
</dbReference>
<name>A0A1F6UF41_9PROT</name>
<dbReference type="AlphaFoldDB" id="A0A1F6UF41"/>
<organism evidence="2 3">
    <name type="scientific">Candidatus Muproteobacteria bacterium RBG_19FT_COMBO_61_10</name>
    <dbReference type="NCBI Taxonomy" id="1817761"/>
    <lineage>
        <taxon>Bacteria</taxon>
        <taxon>Pseudomonadati</taxon>
        <taxon>Pseudomonadota</taxon>
        <taxon>Candidatus Muproteobacteria</taxon>
    </lineage>
</organism>
<comment type="caution">
    <text evidence="2">The sequence shown here is derived from an EMBL/GenBank/DDBJ whole genome shotgun (WGS) entry which is preliminary data.</text>
</comment>
<dbReference type="PANTHER" id="PTHR33121:SF71">
    <property type="entry name" value="OXYGEN SENSOR PROTEIN DOSP"/>
    <property type="match status" value="1"/>
</dbReference>
<dbReference type="InterPro" id="IPR035919">
    <property type="entry name" value="EAL_sf"/>
</dbReference>
<feature type="domain" description="EAL" evidence="1">
    <location>
        <begin position="1"/>
        <end position="168"/>
    </location>
</feature>
<sequence>MPLTIAVNISASNLQDPQFPESVAAALARTGARPEWLELEITETAIMKEPAVAIAAIGKLSHMGVQLAIDDFGTGYSSMAYLKKLLVAKIKIDKSFVMDMNTNRNDAVIVRSLIGLGHNLGLSVVAEGVESAEVWDELKVLGCDSAQGYSMSRPIPPDKLDDWLRHSPWGFKGQ</sequence>
<evidence type="ECO:0000313" key="2">
    <source>
        <dbReference type="EMBL" id="OGI55941.1"/>
    </source>
</evidence>
<protein>
    <recommendedName>
        <fullName evidence="1">EAL domain-containing protein</fullName>
    </recommendedName>
</protein>